<dbReference type="PANTHER" id="PTHR10015">
    <property type="entry name" value="HEAT SHOCK TRANSCRIPTION FACTOR"/>
    <property type="match status" value="1"/>
</dbReference>
<feature type="domain" description="HSF-type DNA-binding" evidence="6">
    <location>
        <begin position="19"/>
        <end position="135"/>
    </location>
</feature>
<dbReference type="InterPro" id="IPR000232">
    <property type="entry name" value="HSF_DNA-bd"/>
</dbReference>
<evidence type="ECO:0000259" key="6">
    <source>
        <dbReference type="SMART" id="SM00415"/>
    </source>
</evidence>
<evidence type="ECO:0000256" key="1">
    <source>
        <dbReference type="ARBA" id="ARBA00004123"/>
    </source>
</evidence>
<dbReference type="SUPFAM" id="SSF46785">
    <property type="entry name" value="Winged helix' DNA-binding domain"/>
    <property type="match status" value="1"/>
</dbReference>
<reference evidence="8" key="1">
    <citation type="submission" date="2025-08" db="UniProtKB">
        <authorList>
            <consortium name="RefSeq"/>
        </authorList>
    </citation>
    <scope>IDENTIFICATION</scope>
</reference>
<protein>
    <submittedName>
        <fullName evidence="8">Heat shock transcription factor, Y-linked-like</fullName>
    </submittedName>
</protein>
<evidence type="ECO:0000256" key="2">
    <source>
        <dbReference type="ARBA" id="ARBA00006403"/>
    </source>
</evidence>
<evidence type="ECO:0000256" key="3">
    <source>
        <dbReference type="ARBA" id="ARBA00023125"/>
    </source>
</evidence>
<comment type="subcellular location">
    <subcellularLocation>
        <location evidence="1">Nucleus</location>
    </subcellularLocation>
</comment>
<dbReference type="GeneID" id="136079960"/>
<dbReference type="SMART" id="SM00415">
    <property type="entry name" value="HSF"/>
    <property type="match status" value="1"/>
</dbReference>
<evidence type="ECO:0000256" key="5">
    <source>
        <dbReference type="RuleBase" id="RU004020"/>
    </source>
</evidence>
<keyword evidence="4" id="KW-0539">Nucleus</keyword>
<evidence type="ECO:0000313" key="8">
    <source>
        <dbReference type="RefSeq" id="XP_065652690.1"/>
    </source>
</evidence>
<accession>A0ABM4BU47</accession>
<gene>
    <name evidence="8" type="primary">LOC136079960</name>
</gene>
<keyword evidence="7" id="KW-1185">Reference proteome</keyword>
<dbReference type="PANTHER" id="PTHR10015:SF465">
    <property type="entry name" value="HSF-TYPE DNA-BINDING DOMAIN-CONTAINING PROTEIN"/>
    <property type="match status" value="1"/>
</dbReference>
<evidence type="ECO:0000256" key="4">
    <source>
        <dbReference type="ARBA" id="ARBA00023242"/>
    </source>
</evidence>
<keyword evidence="3" id="KW-0238">DNA-binding</keyword>
<dbReference type="RefSeq" id="XP_065652690.1">
    <property type="nucleotide sequence ID" value="XM_065796618.1"/>
</dbReference>
<dbReference type="InterPro" id="IPR036390">
    <property type="entry name" value="WH_DNA-bd_sf"/>
</dbReference>
<dbReference type="Proteomes" id="UP001652625">
    <property type="component" value="Chromosome 05"/>
</dbReference>
<dbReference type="Gene3D" id="1.10.10.10">
    <property type="entry name" value="Winged helix-like DNA-binding domain superfamily/Winged helix DNA-binding domain"/>
    <property type="match status" value="1"/>
</dbReference>
<organism evidence="7 8">
    <name type="scientific">Hydra vulgaris</name>
    <name type="common">Hydra</name>
    <name type="synonym">Hydra attenuata</name>
    <dbReference type="NCBI Taxonomy" id="6087"/>
    <lineage>
        <taxon>Eukaryota</taxon>
        <taxon>Metazoa</taxon>
        <taxon>Cnidaria</taxon>
        <taxon>Hydrozoa</taxon>
        <taxon>Hydroidolina</taxon>
        <taxon>Anthoathecata</taxon>
        <taxon>Aplanulata</taxon>
        <taxon>Hydridae</taxon>
        <taxon>Hydra</taxon>
    </lineage>
</organism>
<name>A0ABM4BU47_HYDVU</name>
<dbReference type="InterPro" id="IPR036388">
    <property type="entry name" value="WH-like_DNA-bd_sf"/>
</dbReference>
<evidence type="ECO:0000313" key="7">
    <source>
        <dbReference type="Proteomes" id="UP001652625"/>
    </source>
</evidence>
<comment type="similarity">
    <text evidence="2 5">Belongs to the HSF family.</text>
</comment>
<dbReference type="Pfam" id="PF00447">
    <property type="entry name" value="HSF_DNA-bind"/>
    <property type="match status" value="1"/>
</dbReference>
<proteinExistence type="inferred from homology"/>
<sequence length="277" mass="32633">MEFCDKADNEIEGVSQLYAGKSFPKRLWLLLSKSLEFNSVIHWSEDGHYIVIPVESYFEQKILHRRKGKIFKTESMKSFVRQLNLYGFHKVQSEKDEEFLSLLRYIDRNQWPQAVFKHPYFIKERDDLLENVKRRCNIKRKIKNVLQNSVAFDDQNNSFQYPVYSNQNMAFITSNNYSLSNSGKEATKPFYHFEWRASYPYGPVQYFIYPQECLAYNTVLSPINRLETETSASQEAIPQEYNFQSSSVHTNNENAPLDTNEISVSYYDSFCSLAKDI</sequence>